<gene>
    <name evidence="2" type="ORF">R53530_LOCUS106</name>
</gene>
<proteinExistence type="predicted"/>
<reference evidence="2" key="1">
    <citation type="submission" date="2022-10" db="EMBL/GenBank/DDBJ databases">
        <authorList>
            <person name="Botero Cardona J."/>
        </authorList>
    </citation>
    <scope>NUCLEOTIDE SEQUENCE</scope>
    <source>
        <strain evidence="2">LMG 31819</strain>
    </source>
</reference>
<dbReference type="Proteomes" id="UP001154255">
    <property type="component" value="Unassembled WGS sequence"/>
</dbReference>
<feature type="transmembrane region" description="Helical" evidence="1">
    <location>
        <begin position="30"/>
        <end position="47"/>
    </location>
</feature>
<evidence type="ECO:0000313" key="3">
    <source>
        <dbReference type="Proteomes" id="UP001154255"/>
    </source>
</evidence>
<keyword evidence="1" id="KW-1133">Transmembrane helix</keyword>
<evidence type="ECO:0000313" key="2">
    <source>
        <dbReference type="EMBL" id="CAI3922312.1"/>
    </source>
</evidence>
<sequence>MKYDANRVLDEWSSLVFGHSQNPAYTLSDFNPLYVSVFIQLFFILISKSETFLSSLKVKYEIFDKTY</sequence>
<comment type="caution">
    <text evidence="2">The sequence shown here is derived from an EMBL/GenBank/DDBJ whole genome shotgun (WGS) entry which is preliminary data.</text>
</comment>
<keyword evidence="1" id="KW-0472">Membrane</keyword>
<name>A0A9W4TMI4_9PROT</name>
<organism evidence="2 3">
    <name type="scientific">Commensalibacter communis</name>
    <dbReference type="NCBI Taxonomy" id="2972786"/>
    <lineage>
        <taxon>Bacteria</taxon>
        <taxon>Pseudomonadati</taxon>
        <taxon>Pseudomonadota</taxon>
        <taxon>Alphaproteobacteria</taxon>
        <taxon>Acetobacterales</taxon>
        <taxon>Acetobacteraceae</taxon>
    </lineage>
</organism>
<keyword evidence="1" id="KW-0812">Transmembrane</keyword>
<accession>A0A9W4TMI4</accession>
<dbReference type="AlphaFoldDB" id="A0A9W4TMI4"/>
<evidence type="ECO:0000256" key="1">
    <source>
        <dbReference type="SAM" id="Phobius"/>
    </source>
</evidence>
<protein>
    <submittedName>
        <fullName evidence="2">Uncharacterized protein</fullName>
    </submittedName>
</protein>
<dbReference type="EMBL" id="CAMXCM010000001">
    <property type="protein sequence ID" value="CAI3922312.1"/>
    <property type="molecule type" value="Genomic_DNA"/>
</dbReference>